<feature type="transmembrane region" description="Helical" evidence="1">
    <location>
        <begin position="145"/>
        <end position="178"/>
    </location>
</feature>
<keyword evidence="1" id="KW-0472">Membrane</keyword>
<accession>A0A7Y7XX31</accession>
<protein>
    <submittedName>
        <fullName evidence="2">TIGR03747 family integrating conjugative element membrane protein</fullName>
    </submittedName>
</protein>
<name>A0A7Y7XX31_9PSED</name>
<feature type="transmembrane region" description="Helical" evidence="1">
    <location>
        <begin position="19"/>
        <end position="43"/>
    </location>
</feature>
<keyword evidence="1" id="KW-0812">Transmembrane</keyword>
<dbReference type="NCBIfam" id="TIGR03747">
    <property type="entry name" value="conj_TIGR03747"/>
    <property type="match status" value="1"/>
</dbReference>
<dbReference type="Pfam" id="PF14348">
    <property type="entry name" value="DtrJ-like"/>
    <property type="match status" value="1"/>
</dbReference>
<proteinExistence type="predicted"/>
<dbReference type="AlphaFoldDB" id="A0A7Y7XX31"/>
<reference evidence="2 3" key="1">
    <citation type="submission" date="2020-04" db="EMBL/GenBank/DDBJ databases">
        <title>Molecular characterization of pseudomonads from Agaricus bisporus reveal novel blotch 2 pathogens in Western Europe.</title>
        <authorList>
            <person name="Taparia T."/>
            <person name="Krijger M."/>
            <person name="Haynes E."/>
            <person name="Elpinstone J.G."/>
            <person name="Noble R."/>
            <person name="Van Der Wolf J."/>
        </authorList>
    </citation>
    <scope>NUCLEOTIDE SEQUENCE [LARGE SCALE GENOMIC DNA]</scope>
    <source>
        <strain evidence="2 3">IPO3738</strain>
    </source>
</reference>
<feature type="transmembrane region" description="Helical" evidence="1">
    <location>
        <begin position="223"/>
        <end position="245"/>
    </location>
</feature>
<evidence type="ECO:0000313" key="2">
    <source>
        <dbReference type="EMBL" id="NWC13908.1"/>
    </source>
</evidence>
<dbReference type="Proteomes" id="UP000517547">
    <property type="component" value="Unassembled WGS sequence"/>
</dbReference>
<dbReference type="EMBL" id="JACAQE010000002">
    <property type="protein sequence ID" value="NWC13908.1"/>
    <property type="molecule type" value="Genomic_DNA"/>
</dbReference>
<keyword evidence="1" id="KW-1133">Transmembrane helix</keyword>
<dbReference type="InterPro" id="IPR022266">
    <property type="entry name" value="DtrJ-like"/>
</dbReference>
<evidence type="ECO:0000256" key="1">
    <source>
        <dbReference type="SAM" id="Phobius"/>
    </source>
</evidence>
<gene>
    <name evidence="2" type="ORF">HX845_09660</name>
</gene>
<organism evidence="2 3">
    <name type="scientific">Pseudomonas gingeri</name>
    <dbReference type="NCBI Taxonomy" id="117681"/>
    <lineage>
        <taxon>Bacteria</taxon>
        <taxon>Pseudomonadati</taxon>
        <taxon>Pseudomonadota</taxon>
        <taxon>Gammaproteobacteria</taxon>
        <taxon>Pseudomonadales</taxon>
        <taxon>Pseudomonadaceae</taxon>
        <taxon>Pseudomonas</taxon>
    </lineage>
</organism>
<evidence type="ECO:0000313" key="3">
    <source>
        <dbReference type="Proteomes" id="UP000517547"/>
    </source>
</evidence>
<sequence>MATTGETAKNQQVYREKGLFGTLLGLPFSLLGILLAALFFSVASEWLGLFFFWPDEGWHHSRDMLNSELAWISTGFNQSWLLDQPEQNARRIIALAYEWGFEKTGLINGINLPAKPPRMNEHRGTGLQYYLEQARVRTQDYGLAAVYAVLTFLARILILLLTLPLMLMAIFTGVVDGLVRRDLRRFGAGRESGFIYHRAKMLITPLAVAPWILYPALPMSVNPLLILLPAAAALGLVVSISVGSFKKYL</sequence>
<comment type="caution">
    <text evidence="2">The sequence shown here is derived from an EMBL/GenBank/DDBJ whole genome shotgun (WGS) entry which is preliminary data.</text>
</comment>
<dbReference type="RefSeq" id="WP_103032863.1">
    <property type="nucleotide sequence ID" value="NZ_JACAQE010000002.1"/>
</dbReference>
<feature type="transmembrane region" description="Helical" evidence="1">
    <location>
        <begin position="199"/>
        <end position="217"/>
    </location>
</feature>